<feature type="transmembrane region" description="Helical" evidence="1">
    <location>
        <begin position="49"/>
        <end position="69"/>
    </location>
</feature>
<evidence type="ECO:0000313" key="3">
    <source>
        <dbReference type="Proteomes" id="UP000267289"/>
    </source>
</evidence>
<protein>
    <submittedName>
        <fullName evidence="2">Uncharacterized protein</fullName>
    </submittedName>
</protein>
<keyword evidence="1" id="KW-1133">Transmembrane helix</keyword>
<reference evidence="2 3" key="1">
    <citation type="submission" date="2018-09" db="EMBL/GenBank/DDBJ databases">
        <authorList>
            <person name="Tagini F."/>
        </authorList>
    </citation>
    <scope>NUCLEOTIDE SEQUENCE [LARGE SCALE GENOMIC DNA]</scope>
    <source>
        <strain evidence="2 3">MK13</strain>
    </source>
</reference>
<proteinExistence type="predicted"/>
<dbReference type="AlphaFoldDB" id="A0A498Q6I1"/>
<gene>
    <name evidence="2" type="ORF">LAUMK13_02564</name>
</gene>
<evidence type="ECO:0000313" key="2">
    <source>
        <dbReference type="EMBL" id="VBA39400.1"/>
    </source>
</evidence>
<dbReference type="Proteomes" id="UP000267289">
    <property type="component" value="Unassembled WGS sequence"/>
</dbReference>
<evidence type="ECO:0000256" key="1">
    <source>
        <dbReference type="SAM" id="Phobius"/>
    </source>
</evidence>
<keyword evidence="1" id="KW-0812">Transmembrane</keyword>
<keyword evidence="1" id="KW-0472">Membrane</keyword>
<organism evidence="2 3">
    <name type="scientific">Mycobacterium innocens</name>
    <dbReference type="NCBI Taxonomy" id="2341083"/>
    <lineage>
        <taxon>Bacteria</taxon>
        <taxon>Bacillati</taxon>
        <taxon>Actinomycetota</taxon>
        <taxon>Actinomycetes</taxon>
        <taxon>Mycobacteriales</taxon>
        <taxon>Mycobacteriaceae</taxon>
        <taxon>Mycobacterium</taxon>
    </lineage>
</organism>
<name>A0A498Q6I1_9MYCO</name>
<dbReference type="EMBL" id="UPHQ01000117">
    <property type="protein sequence ID" value="VBA39400.1"/>
    <property type="molecule type" value="Genomic_DNA"/>
</dbReference>
<accession>A0A498Q6I1</accession>
<feature type="transmembrane region" description="Helical" evidence="1">
    <location>
        <begin position="81"/>
        <end position="101"/>
    </location>
</feature>
<sequence length="112" mass="12352">MSRKRAGSHYARKGIANGDPLSLASVSLTIRDRVAISCMSLSTEPRQTVPLAVTDIVLYFALYAAQFFLPQSISRRSREASILEIGSVGPGCYVFAVPAMFRWSKHALRQFS</sequence>
<keyword evidence="3" id="KW-1185">Reference proteome</keyword>